<evidence type="ECO:0000313" key="2">
    <source>
        <dbReference type="Proteomes" id="UP000051679"/>
    </source>
</evidence>
<reference evidence="1 2" key="1">
    <citation type="journal article" date="2015" name="Genome Announc.">
        <title>Expanding the biotechnology potential of lactobacilli through comparative genomics of 213 strains and associated genera.</title>
        <authorList>
            <person name="Sun Z."/>
            <person name="Harris H.M."/>
            <person name="McCann A."/>
            <person name="Guo C."/>
            <person name="Argimon S."/>
            <person name="Zhang W."/>
            <person name="Yang X."/>
            <person name="Jeffery I.B."/>
            <person name="Cooney J.C."/>
            <person name="Kagawa T.F."/>
            <person name="Liu W."/>
            <person name="Song Y."/>
            <person name="Salvetti E."/>
            <person name="Wrobel A."/>
            <person name="Rasinkangas P."/>
            <person name="Parkhill J."/>
            <person name="Rea M.C."/>
            <person name="O'Sullivan O."/>
            <person name="Ritari J."/>
            <person name="Douillard F.P."/>
            <person name="Paul Ross R."/>
            <person name="Yang R."/>
            <person name="Briner A.E."/>
            <person name="Felis G.E."/>
            <person name="de Vos W.M."/>
            <person name="Barrangou R."/>
            <person name="Klaenhammer T.R."/>
            <person name="Caufield P.W."/>
            <person name="Cui Y."/>
            <person name="Zhang H."/>
            <person name="O'Toole P.W."/>
        </authorList>
    </citation>
    <scope>NUCLEOTIDE SEQUENCE [LARGE SCALE GENOMIC DNA]</scope>
    <source>
        <strain evidence="1 2">DSM 20505</strain>
    </source>
</reference>
<name>A0A0R1ZQM9_9LACO</name>
<dbReference type="RefSeq" id="WP_054679400.1">
    <property type="nucleotide sequence ID" value="NZ_AYYO01000001.1"/>
</dbReference>
<dbReference type="STRING" id="1291052.FC18_GL001809"/>
<dbReference type="EMBL" id="AYYO01000001">
    <property type="protein sequence ID" value="KRM56674.1"/>
    <property type="molecule type" value="Genomic_DNA"/>
</dbReference>
<dbReference type="AlphaFoldDB" id="A0A0R1ZQM9"/>
<organism evidence="1 2">
    <name type="scientific">Lacticaseibacillus sharpeae JCM 1186 = DSM 20505</name>
    <dbReference type="NCBI Taxonomy" id="1291052"/>
    <lineage>
        <taxon>Bacteria</taxon>
        <taxon>Bacillati</taxon>
        <taxon>Bacillota</taxon>
        <taxon>Bacilli</taxon>
        <taxon>Lactobacillales</taxon>
        <taxon>Lactobacillaceae</taxon>
        <taxon>Lacticaseibacillus</taxon>
    </lineage>
</organism>
<dbReference type="PATRIC" id="fig|1291052.5.peg.1863"/>
<accession>A0A0R1ZQM9</accession>
<protein>
    <submittedName>
        <fullName evidence="1">Uncharacterized protein</fullName>
    </submittedName>
</protein>
<proteinExistence type="predicted"/>
<dbReference type="Proteomes" id="UP000051679">
    <property type="component" value="Unassembled WGS sequence"/>
</dbReference>
<keyword evidence="2" id="KW-1185">Reference proteome</keyword>
<gene>
    <name evidence="1" type="ORF">FC18_GL001809</name>
</gene>
<sequence length="140" mass="15558">MKIDELVDAVSLYPIFTISSEIGDPSWSLSTVDEAFSGGGLAIMSGASTRNEAVNTDNVDGEIDDNAVYAFDWEEKTVYAKLGCNMEDCLQMLEDIFIDCAYVNDPDWEHRLVPAELLPAYQVLAKKGTEYTRRFSISRG</sequence>
<comment type="caution">
    <text evidence="1">The sequence shown here is derived from an EMBL/GenBank/DDBJ whole genome shotgun (WGS) entry which is preliminary data.</text>
</comment>
<evidence type="ECO:0000313" key="1">
    <source>
        <dbReference type="EMBL" id="KRM56674.1"/>
    </source>
</evidence>